<evidence type="ECO:0000313" key="3">
    <source>
        <dbReference type="EMBL" id="SHG03476.1"/>
    </source>
</evidence>
<keyword evidence="2" id="KW-0732">Signal</keyword>
<feature type="chain" id="PRO_5012409299" evidence="2">
    <location>
        <begin position="27"/>
        <end position="808"/>
    </location>
</feature>
<dbReference type="Proteomes" id="UP000184041">
    <property type="component" value="Unassembled WGS sequence"/>
</dbReference>
<proteinExistence type="predicted"/>
<feature type="signal peptide" evidence="2">
    <location>
        <begin position="1"/>
        <end position="26"/>
    </location>
</feature>
<dbReference type="AlphaFoldDB" id="A0A1M5GIG9"/>
<dbReference type="EMBL" id="FQUS01000017">
    <property type="protein sequence ID" value="SHG03476.1"/>
    <property type="molecule type" value="Genomic_DNA"/>
</dbReference>
<accession>A0A1M5GIG9</accession>
<reference evidence="3 4" key="1">
    <citation type="submission" date="2016-11" db="EMBL/GenBank/DDBJ databases">
        <authorList>
            <person name="Jaros S."/>
            <person name="Januszkiewicz K."/>
            <person name="Wedrychowicz H."/>
        </authorList>
    </citation>
    <scope>NUCLEOTIDE SEQUENCE [LARGE SCALE GENOMIC DNA]</scope>
    <source>
        <strain evidence="3 4">DSM 21986</strain>
    </source>
</reference>
<dbReference type="RefSeq" id="WP_084088330.1">
    <property type="nucleotide sequence ID" value="NZ_FQUS01000017.1"/>
</dbReference>
<feature type="compositionally biased region" description="Acidic residues" evidence="1">
    <location>
        <begin position="415"/>
        <end position="424"/>
    </location>
</feature>
<protein>
    <submittedName>
        <fullName evidence="3">CarboxypepD_reg-like domain-containing protein</fullName>
    </submittedName>
</protein>
<name>A0A1M5GIG9_9BACT</name>
<dbReference type="Pfam" id="PF13715">
    <property type="entry name" value="CarbopepD_reg_2"/>
    <property type="match status" value="1"/>
</dbReference>
<evidence type="ECO:0000256" key="2">
    <source>
        <dbReference type="SAM" id="SignalP"/>
    </source>
</evidence>
<evidence type="ECO:0000256" key="1">
    <source>
        <dbReference type="SAM" id="MobiDB-lite"/>
    </source>
</evidence>
<feature type="region of interest" description="Disordered" evidence="1">
    <location>
        <begin position="415"/>
        <end position="435"/>
    </location>
</feature>
<dbReference type="SUPFAM" id="SSF49464">
    <property type="entry name" value="Carboxypeptidase regulatory domain-like"/>
    <property type="match status" value="1"/>
</dbReference>
<dbReference type="Gene3D" id="2.60.40.1120">
    <property type="entry name" value="Carboxypeptidase-like, regulatory domain"/>
    <property type="match status" value="1"/>
</dbReference>
<evidence type="ECO:0000313" key="4">
    <source>
        <dbReference type="Proteomes" id="UP000184041"/>
    </source>
</evidence>
<dbReference type="OrthoDB" id="983143at2"/>
<dbReference type="Gene3D" id="2.40.160.50">
    <property type="entry name" value="membrane protein fhac: a member of the omp85/tpsb transporter family"/>
    <property type="match status" value="1"/>
</dbReference>
<sequence>MCCYPDIAKKICLALLLWLIAPPGIAQKVIRGTVTDAETGETLPSANISVDDTFRGTISNEDGRYSLEIPDSLLPAGLTVRYIGYQTRSRVIDEDTPAQQDFALQPSVTQMEEIVVTDENPAVRIMREVIRRKQQWRRELNTYEAEAYTRQSLANDTSIVSITESTSRIYWDKQQGHREVLTSKRQTANIEAGENFAGVSYLPNLYDDNVEIAGFNVMSVTHPDALDYYDFRLRDQTSRDGRTVYEIEVNPARKLQPLFRGTVFVLDEEYALLEVNLKPNGVVRFPRPVQSFRTTYRQQFNNFGQDFWLPIDMRITGDVKVSMVGLDFPLIRFRQLSRVTNYRINPSLPDSLYEQEGTVAIDSTSSSAASDSLMARQASAVPLSEEEEEAYATLDSTATLDKAFRPSGFLARFVDEDEENEGEGSGDGSGFRPLRHVPGRLTPAGRFNRVDEVFAGINYRYRPLDRLTVRGNGGYSTGYGEWSYGGGFSLRWLDTRAIDATLGWDYSARTSTRYTSHIYQPYFTIIPNLLGNDGYFDYYRSEGFRAFSRWTHPSRNLSLEVGYSSEDHRSLPTTTAYDLRGKSDNYRYNPAVDEGRMQTVDVVAGYNLNDAYNFGVTGRKYIRFEIEHSAGALGSDFDFTRYETRLSWVFPTFYQRRLLPNTLDIGLKAGTFSGDLPYQKMGIVDGAVGVLSPYGILRAARGHPYEGEQYVSVHAEHNFRTIPFEAIGLQPLVDRNIGLILFGGAARTWGPGEIPPQSSELYAPRGTGGIHWEAGVSLNGILGLFRMDFAARIDRPAFLVSIGVARLF</sequence>
<dbReference type="STRING" id="1194090.SAMN05443144_11764"/>
<dbReference type="InterPro" id="IPR008969">
    <property type="entry name" value="CarboxyPept-like_regulatory"/>
</dbReference>
<gene>
    <name evidence="3" type="ORF">SAMN05443144_11764</name>
</gene>
<dbReference type="Pfam" id="PF18939">
    <property type="entry name" value="DUF5686"/>
    <property type="match status" value="1"/>
</dbReference>
<keyword evidence="4" id="KW-1185">Reference proteome</keyword>
<organism evidence="3 4">
    <name type="scientific">Fodinibius roseus</name>
    <dbReference type="NCBI Taxonomy" id="1194090"/>
    <lineage>
        <taxon>Bacteria</taxon>
        <taxon>Pseudomonadati</taxon>
        <taxon>Balneolota</taxon>
        <taxon>Balneolia</taxon>
        <taxon>Balneolales</taxon>
        <taxon>Balneolaceae</taxon>
        <taxon>Fodinibius</taxon>
    </lineage>
</organism>
<dbReference type="InterPro" id="IPR043741">
    <property type="entry name" value="DUF5686"/>
</dbReference>